<organism evidence="1 2">
    <name type="scientific">Bacillus cereus</name>
    <dbReference type="NCBI Taxonomy" id="1396"/>
    <lineage>
        <taxon>Bacteria</taxon>
        <taxon>Bacillati</taxon>
        <taxon>Bacillota</taxon>
        <taxon>Bacilli</taxon>
        <taxon>Bacillales</taxon>
        <taxon>Bacillaceae</taxon>
        <taxon>Bacillus</taxon>
        <taxon>Bacillus cereus group</taxon>
    </lineage>
</organism>
<protein>
    <submittedName>
        <fullName evidence="1">Uncharacterized protein</fullName>
    </submittedName>
</protein>
<evidence type="ECO:0000313" key="2">
    <source>
        <dbReference type="Proteomes" id="UP000190906"/>
    </source>
</evidence>
<reference evidence="1 2" key="1">
    <citation type="submission" date="2017-01" db="EMBL/GenBank/DDBJ databases">
        <title>Bacillus cereus isolates.</title>
        <authorList>
            <person name="Beno S.M."/>
        </authorList>
    </citation>
    <scope>NUCLEOTIDE SEQUENCE [LARGE SCALE GENOMIC DNA]</scope>
    <source>
        <strain evidence="1 2">FSL H8-0485</strain>
    </source>
</reference>
<dbReference type="RefSeq" id="WP_078204682.1">
    <property type="nucleotide sequence ID" value="NZ_MUAJ01000007.1"/>
</dbReference>
<accession>A0A1S9TRH2</accession>
<dbReference type="InterPro" id="IPR027417">
    <property type="entry name" value="P-loop_NTPase"/>
</dbReference>
<dbReference type="SUPFAM" id="SSF52540">
    <property type="entry name" value="P-loop containing nucleoside triphosphate hydrolases"/>
    <property type="match status" value="1"/>
</dbReference>
<dbReference type="EMBL" id="MUAJ01000007">
    <property type="protein sequence ID" value="OOR12635.1"/>
    <property type="molecule type" value="Genomic_DNA"/>
</dbReference>
<proteinExistence type="predicted"/>
<dbReference type="Proteomes" id="UP000190906">
    <property type="component" value="Unassembled WGS sequence"/>
</dbReference>
<name>A0A1S9TRH2_BACCE</name>
<evidence type="ECO:0000313" key="1">
    <source>
        <dbReference type="EMBL" id="OOR12635.1"/>
    </source>
</evidence>
<sequence length="429" mass="49187">MEYDVIDNLKIALDRTVPIWDPKYIIGEDNNLAKFDTWVKNSKISHGIVGSVILGQIGNGKTHFLRYIRNFYCSNKDSQMVGIYIPNMFIGGPLVNALNGIYQSFFIGANNNSLKEYFDQWESFKENHKEKVEELSKQNEVIRYLLRCSNKEECSLVLDYFSNVDLFPEQLKFLRAKFGAKKNFISNENDFSKAAVDTFEFIQMVTGRNLLILFDEVDKVYSSETRTETLTSVGLKILSAYRVLFDQLNTRGLKGLLSIGATPEAWQVLANQKAFERRFADNIITLKVPKTKKDCYDFAIKRLEEINVLPTKKEIEIIKTLTEGLDEDRTKTWADVISLMKDGNNKGSQLHKDEDPATIILEILSNSLYPLSWSDILEKSSTLKNIYPKSAPTQIFNMLKKDGKIKINPTRPKTYETAFIDEGFFDADE</sequence>
<comment type="caution">
    <text evidence="1">The sequence shown here is derived from an EMBL/GenBank/DDBJ whole genome shotgun (WGS) entry which is preliminary data.</text>
</comment>
<dbReference type="AlphaFoldDB" id="A0A1S9TRH2"/>
<gene>
    <name evidence="1" type="ORF">BW897_11015</name>
</gene>